<feature type="domain" description="Response regulatory" evidence="8">
    <location>
        <begin position="1"/>
        <end position="89"/>
    </location>
</feature>
<organism evidence="9 10">
    <name type="scientific">Arabidopsis suecica</name>
    <name type="common">Swedish thale-cress</name>
    <name type="synonym">Cardaminopsis suecica</name>
    <dbReference type="NCBI Taxonomy" id="45249"/>
    <lineage>
        <taxon>Eukaryota</taxon>
        <taxon>Viridiplantae</taxon>
        <taxon>Streptophyta</taxon>
        <taxon>Embryophyta</taxon>
        <taxon>Tracheophyta</taxon>
        <taxon>Spermatophyta</taxon>
        <taxon>Magnoliopsida</taxon>
        <taxon>eudicotyledons</taxon>
        <taxon>Gunneridae</taxon>
        <taxon>Pentapetalae</taxon>
        <taxon>rosids</taxon>
        <taxon>malvids</taxon>
        <taxon>Brassicales</taxon>
        <taxon>Brassicaceae</taxon>
        <taxon>Camelineae</taxon>
        <taxon>Arabidopsis</taxon>
    </lineage>
</organism>
<keyword evidence="6" id="KW-0597">Phosphoprotein</keyword>
<feature type="compositionally biased region" description="Polar residues" evidence="7">
    <location>
        <begin position="94"/>
        <end position="104"/>
    </location>
</feature>
<evidence type="ECO:0000256" key="6">
    <source>
        <dbReference type="PROSITE-ProRule" id="PRU00169"/>
    </source>
</evidence>
<keyword evidence="5" id="KW-0539">Nucleus</keyword>
<dbReference type="InterPro" id="IPR001789">
    <property type="entry name" value="Sig_transdc_resp-reg_receiver"/>
</dbReference>
<comment type="subcellular location">
    <subcellularLocation>
        <location evidence="1">Nucleus</location>
    </subcellularLocation>
</comment>
<evidence type="ECO:0000256" key="7">
    <source>
        <dbReference type="SAM" id="MobiDB-lite"/>
    </source>
</evidence>
<dbReference type="PROSITE" id="PS50110">
    <property type="entry name" value="RESPONSE_REGULATORY"/>
    <property type="match status" value="1"/>
</dbReference>
<name>A0A8T1XXG8_ARASU</name>
<dbReference type="PANTHER" id="PTHR43874">
    <property type="entry name" value="TWO-COMPONENT RESPONSE REGULATOR"/>
    <property type="match status" value="1"/>
</dbReference>
<gene>
    <name evidence="9" type="ORF">ISN44_As13g025800</name>
</gene>
<evidence type="ECO:0000256" key="1">
    <source>
        <dbReference type="ARBA" id="ARBA00004123"/>
    </source>
</evidence>
<evidence type="ECO:0000256" key="3">
    <source>
        <dbReference type="ARBA" id="ARBA00023015"/>
    </source>
</evidence>
<dbReference type="Pfam" id="PF00072">
    <property type="entry name" value="Response_reg"/>
    <property type="match status" value="1"/>
</dbReference>
<keyword evidence="2" id="KW-0902">Two-component regulatory system</keyword>
<dbReference type="Proteomes" id="UP000694251">
    <property type="component" value="Chromosome 13"/>
</dbReference>
<dbReference type="GO" id="GO:0000160">
    <property type="term" value="P:phosphorelay signal transduction system"/>
    <property type="evidence" value="ECO:0007669"/>
    <property type="project" value="UniProtKB-KW"/>
</dbReference>
<dbReference type="CDD" id="cd00156">
    <property type="entry name" value="REC"/>
    <property type="match status" value="1"/>
</dbReference>
<dbReference type="InterPro" id="IPR045279">
    <property type="entry name" value="ARR-like"/>
</dbReference>
<dbReference type="AlphaFoldDB" id="A0A8T1XXG8"/>
<keyword evidence="10" id="KW-1185">Reference proteome</keyword>
<evidence type="ECO:0000259" key="8">
    <source>
        <dbReference type="PROSITE" id="PS50110"/>
    </source>
</evidence>
<feature type="region of interest" description="Disordered" evidence="7">
    <location>
        <begin position="94"/>
        <end position="119"/>
    </location>
</feature>
<keyword evidence="3" id="KW-0805">Transcription regulation</keyword>
<evidence type="ECO:0000256" key="2">
    <source>
        <dbReference type="ARBA" id="ARBA00023012"/>
    </source>
</evidence>
<dbReference type="PANTHER" id="PTHR43874:SF19">
    <property type="entry name" value="RESPONSE REGULATOR 23-RELATED"/>
    <property type="match status" value="1"/>
</dbReference>
<evidence type="ECO:0000256" key="5">
    <source>
        <dbReference type="ARBA" id="ARBA00023242"/>
    </source>
</evidence>
<feature type="modified residue" description="4-aspartylphosphate" evidence="6">
    <location>
        <position position="26"/>
    </location>
</feature>
<reference evidence="9 10" key="1">
    <citation type="submission" date="2020-12" db="EMBL/GenBank/DDBJ databases">
        <title>Concerted genomic and epigenomic changes stabilize Arabidopsis allopolyploids.</title>
        <authorList>
            <person name="Chen Z."/>
        </authorList>
    </citation>
    <scope>NUCLEOTIDE SEQUENCE [LARGE SCALE GENOMIC DNA]</scope>
    <source>
        <strain evidence="9">As9502</strain>
        <tissue evidence="9">Leaf</tissue>
    </source>
</reference>
<accession>A0A8T1XXG8</accession>
<evidence type="ECO:0000256" key="4">
    <source>
        <dbReference type="ARBA" id="ARBA00023163"/>
    </source>
</evidence>
<keyword evidence="4" id="KW-0804">Transcription</keyword>
<sequence length="152" mass="17228">MTAKDSSAAVTTLRGQFNKIDVVITDYHMPDLNGVQLKQRIAEEFGNLPMILTDLDRNIEHEALSCGALCIMRQPISNRDLNVVCEQVLRLNVNGETDPNGSKQNGKRPPTNDSDDKNHWLRLREKPKLKWTKPLQARFMRALKTIGVASKY</sequence>
<dbReference type="OrthoDB" id="1102379at2759"/>
<dbReference type="GO" id="GO:0009736">
    <property type="term" value="P:cytokinin-activated signaling pathway"/>
    <property type="evidence" value="ECO:0007669"/>
    <property type="project" value="InterPro"/>
</dbReference>
<protein>
    <submittedName>
        <fullName evidence="9">Signal transduction response regulator receiver domain</fullName>
    </submittedName>
</protein>
<evidence type="ECO:0000313" key="9">
    <source>
        <dbReference type="EMBL" id="KAG7538865.1"/>
    </source>
</evidence>
<comment type="caution">
    <text evidence="9">The sequence shown here is derived from an EMBL/GenBank/DDBJ whole genome shotgun (WGS) entry which is preliminary data.</text>
</comment>
<proteinExistence type="predicted"/>
<evidence type="ECO:0000313" key="10">
    <source>
        <dbReference type="Proteomes" id="UP000694251"/>
    </source>
</evidence>
<dbReference type="EMBL" id="JAEFBJ010000013">
    <property type="protein sequence ID" value="KAG7538865.1"/>
    <property type="molecule type" value="Genomic_DNA"/>
</dbReference>
<dbReference type="GO" id="GO:0005634">
    <property type="term" value="C:nucleus"/>
    <property type="evidence" value="ECO:0007669"/>
    <property type="project" value="UniProtKB-SubCell"/>
</dbReference>